<dbReference type="GO" id="GO:0016740">
    <property type="term" value="F:transferase activity"/>
    <property type="evidence" value="ECO:0007669"/>
    <property type="project" value="UniProtKB-KW"/>
</dbReference>
<dbReference type="EMBL" id="FRYL01000012">
    <property type="protein sequence ID" value="SHO80592.1"/>
    <property type="molecule type" value="Genomic_DNA"/>
</dbReference>
<dbReference type="SUPFAM" id="SSF48452">
    <property type="entry name" value="TPR-like"/>
    <property type="match status" value="1"/>
</dbReference>
<evidence type="ECO:0000313" key="1">
    <source>
        <dbReference type="EMBL" id="SHO80592.1"/>
    </source>
</evidence>
<sequence>MKLNKIILSVAILASFSYSNEADLRYRLSQQKERIDGLTRIVEGLGRTINELRQNRSGGRGSRYSDEELVNELGRIVDNINENYVSKAELKKAIENLANNYKNSTIDNSERIFNNSDDVIEIKDTPNERVVTPRVFEEDKRVNNIAKSSNSSKYISAVRLYNKKQYAKAKLIFKSLSKSSYKEGPTNYYLGEIAYFTKRYDDAIFYFKKSAGVLSKASYMHILLLHTAISLEKVGNKKEAKRFYQNIVDNYSNNSSVSIAKIRLDKLR</sequence>
<dbReference type="AlphaFoldDB" id="A0A1W1EIG5"/>
<dbReference type="Pfam" id="PF13174">
    <property type="entry name" value="TPR_6"/>
    <property type="match status" value="1"/>
</dbReference>
<proteinExistence type="predicted"/>
<keyword evidence="1" id="KW-0808">Transferase</keyword>
<dbReference type="InterPro" id="IPR019734">
    <property type="entry name" value="TPR_rpt"/>
</dbReference>
<dbReference type="Gene3D" id="1.25.40.10">
    <property type="entry name" value="Tetratricopeptide repeat domain"/>
    <property type="match status" value="1"/>
</dbReference>
<gene>
    <name evidence="1" type="ORF">MNB_SV-15-111</name>
</gene>
<accession>A0A1W1EIG5</accession>
<dbReference type="InterPro" id="IPR011990">
    <property type="entry name" value="TPR-like_helical_dom_sf"/>
</dbReference>
<name>A0A1W1EIG5_9ZZZZ</name>
<protein>
    <submittedName>
        <fullName evidence="1">TPR repeat containing exported protein Putative periplasmic protein contains a protein prenylyltransferase domain</fullName>
    </submittedName>
</protein>
<organism evidence="1">
    <name type="scientific">hydrothermal vent metagenome</name>
    <dbReference type="NCBI Taxonomy" id="652676"/>
    <lineage>
        <taxon>unclassified sequences</taxon>
        <taxon>metagenomes</taxon>
        <taxon>ecological metagenomes</taxon>
    </lineage>
</organism>
<reference evidence="1" key="1">
    <citation type="submission" date="2016-10" db="EMBL/GenBank/DDBJ databases">
        <authorList>
            <person name="de Groot N.N."/>
        </authorList>
    </citation>
    <scope>NUCLEOTIDE SEQUENCE</scope>
</reference>